<name>A0A258HEI8_9CAUL</name>
<dbReference type="AlphaFoldDB" id="A0A258HEI8"/>
<feature type="transmembrane region" description="Helical" evidence="1">
    <location>
        <begin position="46"/>
        <end position="73"/>
    </location>
</feature>
<keyword evidence="1" id="KW-0812">Transmembrane</keyword>
<feature type="transmembrane region" description="Helical" evidence="1">
    <location>
        <begin position="240"/>
        <end position="261"/>
    </location>
</feature>
<reference evidence="3 4" key="1">
    <citation type="submission" date="2017-03" db="EMBL/GenBank/DDBJ databases">
        <title>Lifting the veil on microbial sulfur biogeochemistry in mining wastewaters.</title>
        <authorList>
            <person name="Kantor R.S."/>
            <person name="Colenbrander Nelson T."/>
            <person name="Marshall S."/>
            <person name="Bennett D."/>
            <person name="Apte S."/>
            <person name="Camacho D."/>
            <person name="Thomas B.C."/>
            <person name="Warren L.A."/>
            <person name="Banfield J.F."/>
        </authorList>
    </citation>
    <scope>NUCLEOTIDE SEQUENCE [LARGE SCALE GENOMIC DNA]</scope>
    <source>
        <strain evidence="3">32-68-21</strain>
    </source>
</reference>
<evidence type="ECO:0000256" key="1">
    <source>
        <dbReference type="SAM" id="Phobius"/>
    </source>
</evidence>
<dbReference type="InterPro" id="IPR036938">
    <property type="entry name" value="PAP2/HPO_sf"/>
</dbReference>
<feature type="domain" description="Phosphatidic acid phosphatase type 2/haloperoxidase" evidence="2">
    <location>
        <begin position="129"/>
        <end position="251"/>
    </location>
</feature>
<dbReference type="Proteomes" id="UP000216147">
    <property type="component" value="Unassembled WGS sequence"/>
</dbReference>
<protein>
    <submittedName>
        <fullName evidence="3">Phosphoesterase</fullName>
    </submittedName>
</protein>
<dbReference type="SMART" id="SM00014">
    <property type="entry name" value="acidPPc"/>
    <property type="match status" value="1"/>
</dbReference>
<organism evidence="3 4">
    <name type="scientific">Brevundimonas subvibrioides</name>
    <dbReference type="NCBI Taxonomy" id="74313"/>
    <lineage>
        <taxon>Bacteria</taxon>
        <taxon>Pseudomonadati</taxon>
        <taxon>Pseudomonadota</taxon>
        <taxon>Alphaproteobacteria</taxon>
        <taxon>Caulobacterales</taxon>
        <taxon>Caulobacteraceae</taxon>
        <taxon>Brevundimonas</taxon>
    </lineage>
</organism>
<feature type="transmembrane region" description="Helical" evidence="1">
    <location>
        <begin position="183"/>
        <end position="202"/>
    </location>
</feature>
<feature type="transmembrane region" description="Helical" evidence="1">
    <location>
        <begin position="93"/>
        <end position="114"/>
    </location>
</feature>
<feature type="transmembrane region" description="Helical" evidence="1">
    <location>
        <begin position="209"/>
        <end position="228"/>
    </location>
</feature>
<feature type="transmembrane region" description="Helical" evidence="1">
    <location>
        <begin position="126"/>
        <end position="146"/>
    </location>
</feature>
<dbReference type="Gene3D" id="1.20.144.10">
    <property type="entry name" value="Phosphatidic acid phosphatase type 2/haloperoxidase"/>
    <property type="match status" value="1"/>
</dbReference>
<dbReference type="Pfam" id="PF01569">
    <property type="entry name" value="PAP2"/>
    <property type="match status" value="1"/>
</dbReference>
<evidence type="ECO:0000313" key="3">
    <source>
        <dbReference type="EMBL" id="OYX55411.1"/>
    </source>
</evidence>
<dbReference type="InterPro" id="IPR000326">
    <property type="entry name" value="PAP2/HPO"/>
</dbReference>
<dbReference type="CDD" id="cd03396">
    <property type="entry name" value="PAP2_like_6"/>
    <property type="match status" value="1"/>
</dbReference>
<accession>A0A258HEI8</accession>
<comment type="caution">
    <text evidence="3">The sequence shown here is derived from an EMBL/GenBank/DDBJ whole genome shotgun (WGS) entry which is preliminary data.</text>
</comment>
<proteinExistence type="predicted"/>
<keyword evidence="1" id="KW-0472">Membrane</keyword>
<evidence type="ECO:0000313" key="4">
    <source>
        <dbReference type="Proteomes" id="UP000216147"/>
    </source>
</evidence>
<dbReference type="SUPFAM" id="SSF48317">
    <property type="entry name" value="Acid phosphatase/Vanadium-dependent haloperoxidase"/>
    <property type="match status" value="1"/>
</dbReference>
<evidence type="ECO:0000259" key="2">
    <source>
        <dbReference type="SMART" id="SM00014"/>
    </source>
</evidence>
<dbReference type="EMBL" id="NCEQ01000014">
    <property type="protein sequence ID" value="OYX55411.1"/>
    <property type="molecule type" value="Genomic_DNA"/>
</dbReference>
<gene>
    <name evidence="3" type="ORF">B7Y86_13895</name>
</gene>
<sequence>MTEITAIGERGRRARRLFNIHALRRTATRMQLSLASGLRADEPVTLAFVTLVVLSLYFALLPGVDMAVSALFYSSTAGFALADNPVLKGLRKSSTWVLGLMLLGLAGEIVLALRRNPRRLEGWGRRATVLLVGLVIASGFLVNGVLKSMWGRARPIQIEAFGGDTDFTRAWQVSDNCLSNCSFVSGEASSAAWMVAVVVLMVPAPWRRWALPAVMAYAAALSLNRIAFGGHFLSDILLSWALTGLVVAALHRLALACPRAARQMRRARRRSSVAA</sequence>
<keyword evidence="1" id="KW-1133">Transmembrane helix</keyword>